<dbReference type="InterPro" id="IPR011899">
    <property type="entry name" value="Glutaredoxin_euk/vir"/>
</dbReference>
<dbReference type="AlphaFoldDB" id="A0A1I8JCD3"/>
<evidence type="ECO:0000256" key="17">
    <source>
        <dbReference type="ARBA" id="ARBA00039819"/>
    </source>
</evidence>
<reference evidence="20" key="1">
    <citation type="submission" date="2016-11" db="UniProtKB">
        <authorList>
            <consortium name="WormBaseParasite"/>
        </authorList>
    </citation>
    <scope>IDENTIFICATION</scope>
</reference>
<organism evidence="19 20">
    <name type="scientific">Macrostomum lignano</name>
    <dbReference type="NCBI Taxonomy" id="282301"/>
    <lineage>
        <taxon>Eukaryota</taxon>
        <taxon>Metazoa</taxon>
        <taxon>Spiralia</taxon>
        <taxon>Lophotrochozoa</taxon>
        <taxon>Platyhelminthes</taxon>
        <taxon>Rhabditophora</taxon>
        <taxon>Macrostomorpha</taxon>
        <taxon>Macrostomida</taxon>
        <taxon>Macrostomidae</taxon>
        <taxon>Macrostomum</taxon>
    </lineage>
</organism>
<evidence type="ECO:0000313" key="19">
    <source>
        <dbReference type="Proteomes" id="UP000095280"/>
    </source>
</evidence>
<feature type="domain" description="Glutaredoxin" evidence="18">
    <location>
        <begin position="30"/>
        <end position="92"/>
    </location>
</feature>
<keyword evidence="9" id="KW-0408">Iron</keyword>
<evidence type="ECO:0000256" key="16">
    <source>
        <dbReference type="ARBA" id="ARBA00038558"/>
    </source>
</evidence>
<keyword evidence="14" id="KW-0676">Redox-active center</keyword>
<keyword evidence="7" id="KW-0809">Transit peptide</keyword>
<evidence type="ECO:0000256" key="8">
    <source>
        <dbReference type="ARBA" id="ARBA00022982"/>
    </source>
</evidence>
<dbReference type="WBParaSite" id="maker-uti_cns_0046751-snap-gene-0.8-mRNA-1">
    <property type="protein sequence ID" value="maker-uti_cns_0046751-snap-gene-0.8-mRNA-1"/>
    <property type="gene ID" value="maker-uti_cns_0046751-snap-gene-0.8"/>
</dbReference>
<dbReference type="InterPro" id="IPR036249">
    <property type="entry name" value="Thioredoxin-like_sf"/>
</dbReference>
<evidence type="ECO:0000256" key="4">
    <source>
        <dbReference type="ARBA" id="ARBA00022448"/>
    </source>
</evidence>
<evidence type="ECO:0000256" key="2">
    <source>
        <dbReference type="ARBA" id="ARBA00004173"/>
    </source>
</evidence>
<sequence length="113" mass="12312">IKFLCSQKTATMASGDTRNWIEEKIASNKVMMFSKSSCPFCTMAKKALDSCGIAYAVEEIEKRKDCSNIQDTLCSMTKSRTVPQVFINGKYIGGGTETKALADQGKLKALVNG</sequence>
<evidence type="ECO:0000256" key="11">
    <source>
        <dbReference type="ARBA" id="ARBA00023128"/>
    </source>
</evidence>
<dbReference type="GO" id="GO:0015035">
    <property type="term" value="F:protein-disulfide reductase activity"/>
    <property type="evidence" value="ECO:0007669"/>
    <property type="project" value="TreeGrafter"/>
</dbReference>
<comment type="similarity">
    <text evidence="3">Belongs to the glutaredoxin family.</text>
</comment>
<dbReference type="PROSITE" id="PS00195">
    <property type="entry name" value="GLUTAREDOXIN_1"/>
    <property type="match status" value="1"/>
</dbReference>
<evidence type="ECO:0000256" key="14">
    <source>
        <dbReference type="ARBA" id="ARBA00023284"/>
    </source>
</evidence>
<comment type="function">
    <text evidence="1">Has a glutathione-disulfide oxidoreductase activity in the presence of NADPH and glutathione reductase. Reduces low molecular weight disulfides and proteins.</text>
</comment>
<dbReference type="InterPro" id="IPR011767">
    <property type="entry name" value="GLR_AS"/>
</dbReference>
<keyword evidence="12" id="KW-1015">Disulfide bond</keyword>
<evidence type="ECO:0000256" key="5">
    <source>
        <dbReference type="ARBA" id="ARBA00022714"/>
    </source>
</evidence>
<keyword evidence="19" id="KW-1185">Reference proteome</keyword>
<evidence type="ECO:0000259" key="18">
    <source>
        <dbReference type="Pfam" id="PF00462"/>
    </source>
</evidence>
<dbReference type="CDD" id="cd03419">
    <property type="entry name" value="GRX_GRXh_1_2_like"/>
    <property type="match status" value="1"/>
</dbReference>
<comment type="subcellular location">
    <subcellularLocation>
        <location evidence="2">Mitochondrion</location>
    </subcellularLocation>
</comment>
<proteinExistence type="inferred from homology"/>
<name>A0A1I8JCD3_9PLAT</name>
<dbReference type="NCBIfam" id="TIGR02180">
    <property type="entry name" value="GRX_euk"/>
    <property type="match status" value="1"/>
</dbReference>
<evidence type="ECO:0000256" key="6">
    <source>
        <dbReference type="ARBA" id="ARBA00022723"/>
    </source>
</evidence>
<dbReference type="SUPFAM" id="SSF52833">
    <property type="entry name" value="Thioredoxin-like"/>
    <property type="match status" value="1"/>
</dbReference>
<keyword evidence="5" id="KW-0001">2Fe-2S</keyword>
<keyword evidence="4" id="KW-0813">Transport</keyword>
<evidence type="ECO:0000256" key="3">
    <source>
        <dbReference type="ARBA" id="ARBA00007787"/>
    </source>
</evidence>
<keyword evidence="6" id="KW-0479">Metal-binding</keyword>
<keyword evidence="11" id="KW-0496">Mitochondrion</keyword>
<dbReference type="Pfam" id="PF00462">
    <property type="entry name" value="Glutaredoxin"/>
    <property type="match status" value="1"/>
</dbReference>
<keyword evidence="13" id="KW-0318">Glutathionylation</keyword>
<evidence type="ECO:0000313" key="20">
    <source>
        <dbReference type="WBParaSite" id="maker-uti_cns_0046751-snap-gene-0.8-mRNA-1"/>
    </source>
</evidence>
<evidence type="ECO:0000256" key="12">
    <source>
        <dbReference type="ARBA" id="ARBA00023157"/>
    </source>
</evidence>
<dbReference type="GO" id="GO:0051537">
    <property type="term" value="F:2 iron, 2 sulfur cluster binding"/>
    <property type="evidence" value="ECO:0007669"/>
    <property type="project" value="UniProtKB-KW"/>
</dbReference>
<evidence type="ECO:0000256" key="9">
    <source>
        <dbReference type="ARBA" id="ARBA00023004"/>
    </source>
</evidence>
<dbReference type="PANTHER" id="PTHR46679">
    <property type="match status" value="1"/>
</dbReference>
<evidence type="ECO:0000256" key="10">
    <source>
        <dbReference type="ARBA" id="ARBA00023014"/>
    </source>
</evidence>
<dbReference type="PANTHER" id="PTHR46679:SF1">
    <property type="entry name" value="GLUTAREDOXIN-2, MITOCHONDRIAL"/>
    <property type="match status" value="1"/>
</dbReference>
<keyword evidence="10" id="KW-0411">Iron-sulfur</keyword>
<keyword evidence="8" id="KW-0249">Electron transport</keyword>
<dbReference type="Gene3D" id="3.40.30.10">
    <property type="entry name" value="Glutaredoxin"/>
    <property type="match status" value="1"/>
</dbReference>
<evidence type="ECO:0000256" key="7">
    <source>
        <dbReference type="ARBA" id="ARBA00022946"/>
    </source>
</evidence>
<dbReference type="PROSITE" id="PS51354">
    <property type="entry name" value="GLUTAREDOXIN_2"/>
    <property type="match status" value="1"/>
</dbReference>
<dbReference type="GO" id="GO:0046872">
    <property type="term" value="F:metal ion binding"/>
    <property type="evidence" value="ECO:0007669"/>
    <property type="project" value="UniProtKB-KW"/>
</dbReference>
<protein>
    <recommendedName>
        <fullName evidence="17">Glutaredoxin-2, mitochondrial</fullName>
    </recommendedName>
</protein>
<comment type="subunit">
    <text evidence="16">Monomer; active form. Homodimer; inactive form. The homodimer is probably linked by 1 2Fe-2S cluster.</text>
</comment>
<evidence type="ECO:0000256" key="1">
    <source>
        <dbReference type="ARBA" id="ARBA00002549"/>
    </source>
</evidence>
<dbReference type="GO" id="GO:0005739">
    <property type="term" value="C:mitochondrion"/>
    <property type="evidence" value="ECO:0007669"/>
    <property type="project" value="UniProtKB-SubCell"/>
</dbReference>
<dbReference type="Proteomes" id="UP000095280">
    <property type="component" value="Unplaced"/>
</dbReference>
<evidence type="ECO:0000256" key="13">
    <source>
        <dbReference type="ARBA" id="ARBA00023206"/>
    </source>
</evidence>
<dbReference type="PRINTS" id="PR00160">
    <property type="entry name" value="GLUTAREDOXIN"/>
</dbReference>
<comment type="function">
    <text evidence="15">Glutathione-dependent oxidoreductase that facilitates the maintenance of mitochondrial redox homeostasis upon induction of apoptosis by oxidative stress. Involved in response to hydrogen peroxide and regulation of apoptosis caused by oxidative stress. Acts as a very efficient catalyst of monothiol reactions because of its high affinity for protein glutathione-mixed disulfides. Can receive electrons not only from glutathione (GSH), but also from thioredoxin reductase supporting both monothiol and dithiol reactions. Efficiently catalyzes both glutathionylation and deglutathionylation of mitochondrial complex I, which in turn regulates the superoxide production by the complex. Overexpression decreases the susceptibility to apoptosis and prevents loss of cardiolipin and cytochrome c release.</text>
</comment>
<dbReference type="InterPro" id="IPR002109">
    <property type="entry name" value="Glutaredoxin"/>
</dbReference>
<accession>A0A1I8JCD3</accession>
<dbReference type="InterPro" id="IPR014025">
    <property type="entry name" value="Glutaredoxin_subgr"/>
</dbReference>
<evidence type="ECO:0000256" key="15">
    <source>
        <dbReference type="ARBA" id="ARBA00037470"/>
    </source>
</evidence>